<dbReference type="EMBL" id="CABFNS010000761">
    <property type="protein sequence ID" value="VUC27028.1"/>
    <property type="molecule type" value="Genomic_DNA"/>
</dbReference>
<accession>A0ABY6U8F0</accession>
<feature type="domain" description="CHAT" evidence="1">
    <location>
        <begin position="10"/>
        <end position="185"/>
    </location>
</feature>
<keyword evidence="3" id="KW-1185">Reference proteome</keyword>
<dbReference type="InterPro" id="IPR024983">
    <property type="entry name" value="CHAT_dom"/>
</dbReference>
<organism evidence="2 3">
    <name type="scientific">Bionectria ochroleuca</name>
    <name type="common">Gliocladium roseum</name>
    <dbReference type="NCBI Taxonomy" id="29856"/>
    <lineage>
        <taxon>Eukaryota</taxon>
        <taxon>Fungi</taxon>
        <taxon>Dikarya</taxon>
        <taxon>Ascomycota</taxon>
        <taxon>Pezizomycotina</taxon>
        <taxon>Sordariomycetes</taxon>
        <taxon>Hypocreomycetidae</taxon>
        <taxon>Hypocreales</taxon>
        <taxon>Bionectriaceae</taxon>
        <taxon>Clonostachys</taxon>
    </lineage>
</organism>
<dbReference type="Proteomes" id="UP000766486">
    <property type="component" value="Unassembled WGS sequence"/>
</dbReference>
<sequence>MPDSNLGQGKAVLVGMPQAEGHSSLPFALQEVNAVGTSCTSMQLQVAKPRSLWGEVLSALECSIFQPAGHGQTNNSDPLQSAMILTDGCLAVAEIFKLNLRSRGPFLAYLSACGTGRMRHDHLIDEGVHLIAACQLASFQHVIGALWEVADETCVEIAVKIYEWVKNHGMAYDSVSEALHQACRSSRSA</sequence>
<dbReference type="Pfam" id="PF12770">
    <property type="entry name" value="CHAT"/>
    <property type="match status" value="1"/>
</dbReference>
<evidence type="ECO:0000313" key="2">
    <source>
        <dbReference type="EMBL" id="VUC27028.1"/>
    </source>
</evidence>
<proteinExistence type="predicted"/>
<name>A0ABY6U8F0_BIOOC</name>
<gene>
    <name evidence="2" type="ORF">CLO192961_LOCUS200281</name>
</gene>
<comment type="caution">
    <text evidence="2">The sequence shown here is derived from an EMBL/GenBank/DDBJ whole genome shotgun (WGS) entry which is preliminary data.</text>
</comment>
<evidence type="ECO:0000259" key="1">
    <source>
        <dbReference type="Pfam" id="PF12770"/>
    </source>
</evidence>
<protein>
    <recommendedName>
        <fullName evidence="1">CHAT domain-containing protein</fullName>
    </recommendedName>
</protein>
<evidence type="ECO:0000313" key="3">
    <source>
        <dbReference type="Proteomes" id="UP000766486"/>
    </source>
</evidence>
<reference evidence="2 3" key="1">
    <citation type="submission" date="2019-06" db="EMBL/GenBank/DDBJ databases">
        <authorList>
            <person name="Broberg M."/>
        </authorList>
    </citation>
    <scope>NUCLEOTIDE SEQUENCE [LARGE SCALE GENOMIC DNA]</scope>
</reference>